<accession>A0A5E6ME85</accession>
<dbReference type="InterPro" id="IPR011010">
    <property type="entry name" value="DNA_brk_join_enz"/>
</dbReference>
<proteinExistence type="inferred from homology"/>
<dbReference type="PROSITE" id="PS51898">
    <property type="entry name" value="TYR_RECOMBINASE"/>
    <property type="match status" value="1"/>
</dbReference>
<dbReference type="HAMAP" id="MF_01808">
    <property type="entry name" value="Recomb_XerC_XerD"/>
    <property type="match status" value="1"/>
</dbReference>
<comment type="function">
    <text evidence="9">Site-specific tyrosine recombinase, which acts by catalyzing the cutting and rejoining of the recombining DNA molecules. The XerC-XerD complex is essential to convert dimers of the bacterial chromosome into monomers to permit their segregation at cell division. It also contributes to the segregational stability of plasmids.</text>
</comment>
<sequence>MKIRGDTWSGALESTLRFLATEKDHSVNTQMTNRLLLEAFARWAVAKNLVSPASVTSEHLYEYLEKEKERGLAPSSLKASIVALRHFFSYLRQEGLISVDVSQDLELPKVGLRIPRILSEKDVLQLLSIDLPETEEGVRNRAIVEMLYGAGLRASELVDLRLTSFLPEEQLLRVFGKGRKERVVPLGCAAIHALEEYLRSGRPRLVGTRRCDFLFLKRGGRPLSRFSVNQLLLQMARKAGLRHGIHPHLLRHSFATHLLHRGADLRSLQLLLGHADLATTQIYTHVEIDRLREVHRRFHPRGK</sequence>
<dbReference type="RefSeq" id="WP_178087030.1">
    <property type="nucleotide sequence ID" value="NZ_CABFVA020000093.1"/>
</dbReference>
<dbReference type="PANTHER" id="PTHR30349">
    <property type="entry name" value="PHAGE INTEGRASE-RELATED"/>
    <property type="match status" value="1"/>
</dbReference>
<dbReference type="Pfam" id="PF00589">
    <property type="entry name" value="Phage_integrase"/>
    <property type="match status" value="1"/>
</dbReference>
<keyword evidence="3 9" id="KW-0132">Cell division</keyword>
<dbReference type="Pfam" id="PF02899">
    <property type="entry name" value="Phage_int_SAM_1"/>
    <property type="match status" value="1"/>
</dbReference>
<dbReference type="AlphaFoldDB" id="A0A5E6ME85"/>
<dbReference type="InterPro" id="IPR010998">
    <property type="entry name" value="Integrase_recombinase_N"/>
</dbReference>
<comment type="subcellular location">
    <subcellularLocation>
        <location evidence="1 9">Cytoplasm</location>
    </subcellularLocation>
</comment>
<evidence type="ECO:0000259" key="11">
    <source>
        <dbReference type="PROSITE" id="PS51900"/>
    </source>
</evidence>
<comment type="subunit">
    <text evidence="9">Forms a cyclic heterotetrameric complex composed of two molecules of XerC and two molecules of XerD.</text>
</comment>
<evidence type="ECO:0000256" key="2">
    <source>
        <dbReference type="ARBA" id="ARBA00022490"/>
    </source>
</evidence>
<dbReference type="Proteomes" id="UP000334923">
    <property type="component" value="Unassembled WGS sequence"/>
</dbReference>
<dbReference type="Gene3D" id="1.10.150.130">
    <property type="match status" value="1"/>
</dbReference>
<dbReference type="PANTHER" id="PTHR30349:SF81">
    <property type="entry name" value="TYROSINE RECOMBINASE XERC"/>
    <property type="match status" value="1"/>
</dbReference>
<evidence type="ECO:0000256" key="3">
    <source>
        <dbReference type="ARBA" id="ARBA00022618"/>
    </source>
</evidence>
<evidence type="ECO:0000259" key="10">
    <source>
        <dbReference type="PROSITE" id="PS51898"/>
    </source>
</evidence>
<dbReference type="InterPro" id="IPR023009">
    <property type="entry name" value="Tyrosine_recombinase_XerC/XerD"/>
</dbReference>
<evidence type="ECO:0000256" key="1">
    <source>
        <dbReference type="ARBA" id="ARBA00004496"/>
    </source>
</evidence>
<dbReference type="InterPro" id="IPR004107">
    <property type="entry name" value="Integrase_SAM-like_N"/>
</dbReference>
<dbReference type="InterPro" id="IPR013762">
    <property type="entry name" value="Integrase-like_cat_sf"/>
</dbReference>
<dbReference type="GO" id="GO:0005737">
    <property type="term" value="C:cytoplasm"/>
    <property type="evidence" value="ECO:0007669"/>
    <property type="project" value="UniProtKB-SubCell"/>
</dbReference>
<dbReference type="Gene3D" id="1.10.443.10">
    <property type="entry name" value="Intergrase catalytic core"/>
    <property type="match status" value="1"/>
</dbReference>
<feature type="domain" description="Tyr recombinase" evidence="10">
    <location>
        <begin position="113"/>
        <end position="296"/>
    </location>
</feature>
<protein>
    <recommendedName>
        <fullName evidence="9">Tyrosine recombinase XerC</fullName>
    </recommendedName>
</protein>
<dbReference type="InterPro" id="IPR002104">
    <property type="entry name" value="Integrase_catalytic"/>
</dbReference>
<keyword evidence="5 9" id="KW-0229">DNA integration</keyword>
<keyword evidence="2 9" id="KW-0963">Cytoplasm</keyword>
<name>A0A5E6ME85_9BACT</name>
<feature type="active site" evidence="9">
    <location>
        <position position="153"/>
    </location>
</feature>
<dbReference type="InterPro" id="IPR044068">
    <property type="entry name" value="CB"/>
</dbReference>
<keyword evidence="4 9" id="KW-0159">Chromosome partition</keyword>
<evidence type="ECO:0000256" key="7">
    <source>
        <dbReference type="ARBA" id="ARBA00023172"/>
    </source>
</evidence>
<evidence type="ECO:0000313" key="13">
    <source>
        <dbReference type="Proteomes" id="UP000334923"/>
    </source>
</evidence>
<evidence type="ECO:0000256" key="4">
    <source>
        <dbReference type="ARBA" id="ARBA00022829"/>
    </source>
</evidence>
<dbReference type="GO" id="GO:0007059">
    <property type="term" value="P:chromosome segregation"/>
    <property type="evidence" value="ECO:0007669"/>
    <property type="project" value="UniProtKB-UniRule"/>
</dbReference>
<evidence type="ECO:0000313" key="12">
    <source>
        <dbReference type="EMBL" id="VVM07414.1"/>
    </source>
</evidence>
<evidence type="ECO:0000256" key="8">
    <source>
        <dbReference type="ARBA" id="ARBA00023306"/>
    </source>
</evidence>
<feature type="domain" description="Core-binding (CB)" evidence="11">
    <location>
        <begin position="6"/>
        <end position="92"/>
    </location>
</feature>
<keyword evidence="7 9" id="KW-0233">DNA recombination</keyword>
<keyword evidence="6 9" id="KW-0238">DNA-binding</keyword>
<dbReference type="CDD" id="cd00798">
    <property type="entry name" value="INT_XerDC_C"/>
    <property type="match status" value="1"/>
</dbReference>
<organism evidence="12 13">
    <name type="scientific">Methylacidimicrobium tartarophylax</name>
    <dbReference type="NCBI Taxonomy" id="1041768"/>
    <lineage>
        <taxon>Bacteria</taxon>
        <taxon>Pseudomonadati</taxon>
        <taxon>Verrucomicrobiota</taxon>
        <taxon>Methylacidimicrobium</taxon>
    </lineage>
</organism>
<feature type="active site" evidence="9">
    <location>
        <position position="177"/>
    </location>
</feature>
<gene>
    <name evidence="12" type="primary">xerD</name>
    <name evidence="9" type="synonym">xerC</name>
    <name evidence="12" type="ORF">MAMT_01752</name>
</gene>
<comment type="similarity">
    <text evidence="9">Belongs to the 'phage' integrase family. XerC subfamily.</text>
</comment>
<feature type="active site" evidence="9">
    <location>
        <position position="248"/>
    </location>
</feature>
<keyword evidence="8 9" id="KW-0131">Cell cycle</keyword>
<dbReference type="SUPFAM" id="SSF56349">
    <property type="entry name" value="DNA breaking-rejoining enzymes"/>
    <property type="match status" value="1"/>
</dbReference>
<reference evidence="12 13" key="1">
    <citation type="submission" date="2019-09" db="EMBL/GenBank/DDBJ databases">
        <authorList>
            <person name="Cremers G."/>
        </authorList>
    </citation>
    <scope>NUCLEOTIDE SEQUENCE [LARGE SCALE GENOMIC DNA]</scope>
    <source>
        <strain evidence="12">4A</strain>
    </source>
</reference>
<dbReference type="NCBIfam" id="NF001399">
    <property type="entry name" value="PRK00283.1"/>
    <property type="match status" value="1"/>
</dbReference>
<dbReference type="InterPro" id="IPR050090">
    <property type="entry name" value="Tyrosine_recombinase_XerCD"/>
</dbReference>
<evidence type="ECO:0000256" key="9">
    <source>
        <dbReference type="HAMAP-Rule" id="MF_01808"/>
    </source>
</evidence>
<dbReference type="GO" id="GO:0051301">
    <property type="term" value="P:cell division"/>
    <property type="evidence" value="ECO:0007669"/>
    <property type="project" value="UniProtKB-KW"/>
</dbReference>
<dbReference type="GO" id="GO:0009037">
    <property type="term" value="F:tyrosine-based site-specific recombinase activity"/>
    <property type="evidence" value="ECO:0007669"/>
    <property type="project" value="UniProtKB-UniRule"/>
</dbReference>
<dbReference type="EMBL" id="CABFVA020000093">
    <property type="protein sequence ID" value="VVM07414.1"/>
    <property type="molecule type" value="Genomic_DNA"/>
</dbReference>
<keyword evidence="13" id="KW-1185">Reference proteome</keyword>
<dbReference type="GO" id="GO:0003677">
    <property type="term" value="F:DNA binding"/>
    <property type="evidence" value="ECO:0007669"/>
    <property type="project" value="UniProtKB-UniRule"/>
</dbReference>
<feature type="active site" description="O-(3'-phospho-DNA)-tyrosine intermediate" evidence="9">
    <location>
        <position position="283"/>
    </location>
</feature>
<dbReference type="GO" id="GO:0006313">
    <property type="term" value="P:DNA transposition"/>
    <property type="evidence" value="ECO:0007669"/>
    <property type="project" value="UniProtKB-UniRule"/>
</dbReference>
<feature type="active site" evidence="9">
    <location>
        <position position="251"/>
    </location>
</feature>
<evidence type="ECO:0000256" key="5">
    <source>
        <dbReference type="ARBA" id="ARBA00022908"/>
    </source>
</evidence>
<evidence type="ECO:0000256" key="6">
    <source>
        <dbReference type="ARBA" id="ARBA00023125"/>
    </source>
</evidence>
<dbReference type="PROSITE" id="PS51900">
    <property type="entry name" value="CB"/>
    <property type="match status" value="1"/>
</dbReference>
<feature type="active site" evidence="9">
    <location>
        <position position="274"/>
    </location>
</feature>